<proteinExistence type="predicted"/>
<keyword evidence="1" id="KW-0732">Signal</keyword>
<feature type="chain" id="PRO_5041460035" evidence="1">
    <location>
        <begin position="16"/>
        <end position="229"/>
    </location>
</feature>
<accession>A0AA36N568</accession>
<evidence type="ECO:0000313" key="3">
    <source>
        <dbReference type="Proteomes" id="UP001178507"/>
    </source>
</evidence>
<organism evidence="2 3">
    <name type="scientific">Effrenium voratum</name>
    <dbReference type="NCBI Taxonomy" id="2562239"/>
    <lineage>
        <taxon>Eukaryota</taxon>
        <taxon>Sar</taxon>
        <taxon>Alveolata</taxon>
        <taxon>Dinophyceae</taxon>
        <taxon>Suessiales</taxon>
        <taxon>Symbiodiniaceae</taxon>
        <taxon>Effrenium</taxon>
    </lineage>
</organism>
<gene>
    <name evidence="2" type="ORF">EVOR1521_LOCUS22726</name>
</gene>
<evidence type="ECO:0000256" key="1">
    <source>
        <dbReference type="SAM" id="SignalP"/>
    </source>
</evidence>
<keyword evidence="3" id="KW-1185">Reference proteome</keyword>
<comment type="caution">
    <text evidence="2">The sequence shown here is derived from an EMBL/GenBank/DDBJ whole genome shotgun (WGS) entry which is preliminary data.</text>
</comment>
<reference evidence="2" key="1">
    <citation type="submission" date="2023-08" db="EMBL/GenBank/DDBJ databases">
        <authorList>
            <person name="Chen Y."/>
            <person name="Shah S."/>
            <person name="Dougan E. K."/>
            <person name="Thang M."/>
            <person name="Chan C."/>
        </authorList>
    </citation>
    <scope>NUCLEOTIDE SEQUENCE</scope>
</reference>
<sequence length="229" mass="24561">MHSMWILLLLPVALGVRTDGSGRVEDVTSTGKSCCYDVTAGRNFCSNDVCARMPKEGYACPTDCCDGPGLRCPPSYLEAEETVEKAADKDVTSTGKSCCYDVTAGRNFCSNDVCARMPKEGYACPTDCCDGPGLRCPPSYLEAEETVEKAADKDVTSTGKSCCYDVTAGRNFCSNDVCARMPKEGYACPTDCCDGPGLRCPPSYLEAEETVEKAADKDALARNIKVHPR</sequence>
<dbReference type="AlphaFoldDB" id="A0AA36N568"/>
<dbReference type="EMBL" id="CAUJNA010003325">
    <property type="protein sequence ID" value="CAJ1399140.1"/>
    <property type="molecule type" value="Genomic_DNA"/>
</dbReference>
<name>A0AA36N568_9DINO</name>
<protein>
    <submittedName>
        <fullName evidence="2">Uncharacterized protein</fullName>
    </submittedName>
</protein>
<dbReference type="Proteomes" id="UP001178507">
    <property type="component" value="Unassembled WGS sequence"/>
</dbReference>
<evidence type="ECO:0000313" key="2">
    <source>
        <dbReference type="EMBL" id="CAJ1399140.1"/>
    </source>
</evidence>
<feature type="signal peptide" evidence="1">
    <location>
        <begin position="1"/>
        <end position="15"/>
    </location>
</feature>